<keyword evidence="3" id="KW-1185">Reference proteome</keyword>
<sequence length="160" mass="18411">MLMFQLSLSRCFYLRELEICETFLENVEKKVLDIDKILRTDEAIFKLNGRVNCHNIVYWSVAHPQQNLEREVNAPGVVVWAEIWSGGVLGLFFFDGNATTDSYLKMIADKVMPCVKDTDLVFMHDEHRLTTRHLCIIISTKTFPIRGLGKGNTRMASEEL</sequence>
<dbReference type="PANTHER" id="PTHR47326">
    <property type="entry name" value="TRANSPOSABLE ELEMENT TC3 TRANSPOSASE-LIKE PROTEIN"/>
    <property type="match status" value="1"/>
</dbReference>
<dbReference type="EMBL" id="KL367566">
    <property type="protein sequence ID" value="KFD63770.1"/>
    <property type="molecule type" value="Genomic_DNA"/>
</dbReference>
<name>A0A085MGK6_9BILA</name>
<dbReference type="Proteomes" id="UP000030758">
    <property type="component" value="Unassembled WGS sequence"/>
</dbReference>
<dbReference type="Proteomes" id="UP000030764">
    <property type="component" value="Unassembled WGS sequence"/>
</dbReference>
<reference evidence="1 3" key="1">
    <citation type="journal article" date="2014" name="Nat. Genet.">
        <title>Genome and transcriptome of the porcine whipworm Trichuris suis.</title>
        <authorList>
            <person name="Jex A.R."/>
            <person name="Nejsum P."/>
            <person name="Schwarz E.M."/>
            <person name="Hu L."/>
            <person name="Young N.D."/>
            <person name="Hall R.S."/>
            <person name="Korhonen P.K."/>
            <person name="Liao S."/>
            <person name="Thamsborg S."/>
            <person name="Xia J."/>
            <person name="Xu P."/>
            <person name="Wang S."/>
            <person name="Scheerlinck J.P."/>
            <person name="Hofmann A."/>
            <person name="Sternberg P.W."/>
            <person name="Wang J."/>
            <person name="Gasser R.B."/>
        </authorList>
    </citation>
    <scope>NUCLEOTIDE SEQUENCE [LARGE SCALE GENOMIC DNA]</scope>
    <source>
        <strain evidence="2">DCEP-RM93F</strain>
        <strain evidence="1">DCEP-RM93M</strain>
    </source>
</reference>
<dbReference type="PANTHER" id="PTHR47326:SF1">
    <property type="entry name" value="HTH PSQ-TYPE DOMAIN-CONTAINING PROTEIN"/>
    <property type="match status" value="1"/>
</dbReference>
<dbReference type="Gene3D" id="3.30.420.10">
    <property type="entry name" value="Ribonuclease H-like superfamily/Ribonuclease H"/>
    <property type="match status" value="1"/>
</dbReference>
<evidence type="ECO:0008006" key="4">
    <source>
        <dbReference type="Google" id="ProtNLM"/>
    </source>
</evidence>
<evidence type="ECO:0000313" key="2">
    <source>
        <dbReference type="EMBL" id="KFD63770.1"/>
    </source>
</evidence>
<proteinExistence type="predicted"/>
<gene>
    <name evidence="1" type="ORF">M513_02807</name>
    <name evidence="2" type="ORF">M514_02807</name>
</gene>
<dbReference type="EMBL" id="KL363194">
    <property type="protein sequence ID" value="KFD56352.1"/>
    <property type="molecule type" value="Genomic_DNA"/>
</dbReference>
<dbReference type="InterPro" id="IPR036397">
    <property type="entry name" value="RNaseH_sf"/>
</dbReference>
<organism evidence="1 3">
    <name type="scientific">Trichuris suis</name>
    <name type="common">pig whipworm</name>
    <dbReference type="NCBI Taxonomy" id="68888"/>
    <lineage>
        <taxon>Eukaryota</taxon>
        <taxon>Metazoa</taxon>
        <taxon>Ecdysozoa</taxon>
        <taxon>Nematoda</taxon>
        <taxon>Enoplea</taxon>
        <taxon>Dorylaimia</taxon>
        <taxon>Trichinellida</taxon>
        <taxon>Trichuridae</taxon>
        <taxon>Trichuris</taxon>
    </lineage>
</organism>
<protein>
    <recommendedName>
        <fullName evidence="4">Tc1-like transposase DDE domain-containing protein</fullName>
    </recommendedName>
</protein>
<evidence type="ECO:0000313" key="3">
    <source>
        <dbReference type="Proteomes" id="UP000030764"/>
    </source>
</evidence>
<accession>A0A085MGK6</accession>
<dbReference type="GO" id="GO:0003676">
    <property type="term" value="F:nucleic acid binding"/>
    <property type="evidence" value="ECO:0007669"/>
    <property type="project" value="InterPro"/>
</dbReference>
<evidence type="ECO:0000313" key="1">
    <source>
        <dbReference type="EMBL" id="KFD56352.1"/>
    </source>
</evidence>
<dbReference type="AlphaFoldDB" id="A0A085MGK6"/>